<dbReference type="GO" id="GO:0006508">
    <property type="term" value="P:proteolysis"/>
    <property type="evidence" value="ECO:0007669"/>
    <property type="project" value="UniProtKB-KW"/>
</dbReference>
<gene>
    <name evidence="17" type="primary">pbpG_2</name>
    <name evidence="17" type="ORF">SDC9_97075</name>
</gene>
<evidence type="ECO:0000256" key="9">
    <source>
        <dbReference type="ARBA" id="ARBA00022984"/>
    </source>
</evidence>
<evidence type="ECO:0000256" key="6">
    <source>
        <dbReference type="ARBA" id="ARBA00022679"/>
    </source>
</evidence>
<evidence type="ECO:0000256" key="8">
    <source>
        <dbReference type="ARBA" id="ARBA00022960"/>
    </source>
</evidence>
<keyword evidence="9" id="KW-0573">Peptidoglycan synthesis</keyword>
<comment type="catalytic activity">
    <reaction evidence="14">
        <text>[GlcNAc-(1-&gt;4)-Mur2Ac(oyl-L-Ala-gamma-D-Glu-L-Lys-D-Ala-D-Ala)](n)-di-trans,octa-cis-undecaprenyl diphosphate + beta-D-GlcNAc-(1-&gt;4)-Mur2Ac(oyl-L-Ala-gamma-D-Glu-L-Lys-D-Ala-D-Ala)-di-trans,octa-cis-undecaprenyl diphosphate = [GlcNAc-(1-&gt;4)-Mur2Ac(oyl-L-Ala-gamma-D-Glu-L-Lys-D-Ala-D-Ala)](n+1)-di-trans,octa-cis-undecaprenyl diphosphate + di-trans,octa-cis-undecaprenyl diphosphate + H(+)</text>
        <dbReference type="Rhea" id="RHEA:23708"/>
        <dbReference type="Rhea" id="RHEA-COMP:9602"/>
        <dbReference type="Rhea" id="RHEA-COMP:9603"/>
        <dbReference type="ChEBI" id="CHEBI:15378"/>
        <dbReference type="ChEBI" id="CHEBI:58405"/>
        <dbReference type="ChEBI" id="CHEBI:60033"/>
        <dbReference type="ChEBI" id="CHEBI:78435"/>
        <dbReference type="EC" id="2.4.99.28"/>
    </reaction>
</comment>
<evidence type="ECO:0000256" key="1">
    <source>
        <dbReference type="ARBA" id="ARBA00004236"/>
    </source>
</evidence>
<evidence type="ECO:0000256" key="13">
    <source>
        <dbReference type="ARBA" id="ARBA00044770"/>
    </source>
</evidence>
<organism evidence="17">
    <name type="scientific">bioreactor metagenome</name>
    <dbReference type="NCBI Taxonomy" id="1076179"/>
    <lineage>
        <taxon>unclassified sequences</taxon>
        <taxon>metagenomes</taxon>
        <taxon>ecological metagenomes</taxon>
    </lineage>
</organism>
<evidence type="ECO:0000256" key="14">
    <source>
        <dbReference type="ARBA" id="ARBA00049902"/>
    </source>
</evidence>
<dbReference type="EMBL" id="VSSQ01012922">
    <property type="protein sequence ID" value="MPM50336.1"/>
    <property type="molecule type" value="Genomic_DNA"/>
</dbReference>
<dbReference type="InterPro" id="IPR001264">
    <property type="entry name" value="Glyco_trans_51"/>
</dbReference>
<dbReference type="InterPro" id="IPR012338">
    <property type="entry name" value="Beta-lactam/transpept-like"/>
</dbReference>
<accession>A0A645ABP0</accession>
<evidence type="ECO:0000259" key="15">
    <source>
        <dbReference type="Pfam" id="PF00905"/>
    </source>
</evidence>
<feature type="domain" description="Penicillin-binding protein transpeptidase" evidence="15">
    <location>
        <begin position="237"/>
        <end position="486"/>
    </location>
</feature>
<keyword evidence="7" id="KW-0378">Hydrolase</keyword>
<dbReference type="GO" id="GO:0008360">
    <property type="term" value="P:regulation of cell shape"/>
    <property type="evidence" value="ECO:0007669"/>
    <property type="project" value="UniProtKB-KW"/>
</dbReference>
<keyword evidence="3" id="KW-0121">Carboxypeptidase</keyword>
<dbReference type="GO" id="GO:0030288">
    <property type="term" value="C:outer membrane-bounded periplasmic space"/>
    <property type="evidence" value="ECO:0007669"/>
    <property type="project" value="TreeGrafter"/>
</dbReference>
<dbReference type="Gene3D" id="1.10.3810.10">
    <property type="entry name" value="Biosynthetic peptidoglycan transglycosylase-like"/>
    <property type="match status" value="1"/>
</dbReference>
<dbReference type="PANTHER" id="PTHR32282:SF11">
    <property type="entry name" value="PENICILLIN-BINDING PROTEIN 1B"/>
    <property type="match status" value="1"/>
</dbReference>
<sequence length="572" mass="63811">MAIEDKNFYNHHGLSLKGLTQAVIYNFKKNKTDKPRGGSTISQQLVKNIFLTNEKTMNRKIREAILTLMVESKMTKNEILERYLNQVSYGGEAYGVEEAAEKYFGKHVWELETQESVYLAGLPAAPSSYSPYSNNPELGLLRQKMVFEEMVSTGYLTEEKVAELLKKELKIKDNNRIIEAPHFVFYIKKLLEDQGYTNFEKQGLVIKTSLDLNLQTQAQKIVKDEVVKDKKLGISNGGALILDVKNGDILAMVGSIDYYSKEIDGQVNITTALRQPGSSIKPINYLLALENGYSLASTISDSPISYPAKFAGQKPYSPQNYNGKYMGNVTLRTALASSLNIPSVKLLEKNGVNNMIDLAEKMGISTWKERSRFGLSLALGSGEVKMIDLAQAYSNFANLGDKVKINPILEIKKYLGKEVYKKRIEKEKIIESEYAYMINSALSDNKARSPIFGLNSKLVIKDKTVAVKTGTTNSLKDNWCIGWTPSFLAVSWVGNNDSTPMSWVASGVSGATPIWNQLTSLILKDKQNEEWEVPKNLVKKNICGKEEWVLAGSEIKINCPKPTEAPISEATN</sequence>
<dbReference type="InterPro" id="IPR050396">
    <property type="entry name" value="Glycosyltr_51/Transpeptidase"/>
</dbReference>
<evidence type="ECO:0000256" key="2">
    <source>
        <dbReference type="ARBA" id="ARBA00022475"/>
    </source>
</evidence>
<evidence type="ECO:0000256" key="12">
    <source>
        <dbReference type="ARBA" id="ARBA00023316"/>
    </source>
</evidence>
<dbReference type="SUPFAM" id="SSF53955">
    <property type="entry name" value="Lysozyme-like"/>
    <property type="match status" value="1"/>
</dbReference>
<dbReference type="InterPro" id="IPR023346">
    <property type="entry name" value="Lysozyme-like_dom_sf"/>
</dbReference>
<dbReference type="GO" id="GO:0008955">
    <property type="term" value="F:peptidoglycan glycosyltransferase activity"/>
    <property type="evidence" value="ECO:0007669"/>
    <property type="project" value="UniProtKB-EC"/>
</dbReference>
<dbReference type="Pfam" id="PF00905">
    <property type="entry name" value="Transpeptidase"/>
    <property type="match status" value="1"/>
</dbReference>
<comment type="caution">
    <text evidence="17">The sequence shown here is derived from an EMBL/GenBank/DDBJ whole genome shotgun (WGS) entry which is preliminary data.</text>
</comment>
<feature type="domain" description="Glycosyl transferase family 51" evidence="16">
    <location>
        <begin position="1"/>
        <end position="150"/>
    </location>
</feature>
<evidence type="ECO:0000256" key="4">
    <source>
        <dbReference type="ARBA" id="ARBA00022670"/>
    </source>
</evidence>
<dbReference type="InterPro" id="IPR036950">
    <property type="entry name" value="PBP_transglycosylase"/>
</dbReference>
<keyword evidence="8" id="KW-0133">Cell shape</keyword>
<evidence type="ECO:0000256" key="3">
    <source>
        <dbReference type="ARBA" id="ARBA00022645"/>
    </source>
</evidence>
<dbReference type="PANTHER" id="PTHR32282">
    <property type="entry name" value="BINDING PROTEIN TRANSPEPTIDASE, PUTATIVE-RELATED"/>
    <property type="match status" value="1"/>
</dbReference>
<dbReference type="InterPro" id="IPR001460">
    <property type="entry name" value="PCN-bd_Tpept"/>
</dbReference>
<dbReference type="AlphaFoldDB" id="A0A645ABP0"/>
<dbReference type="GO" id="GO:0008658">
    <property type="term" value="F:penicillin binding"/>
    <property type="evidence" value="ECO:0007669"/>
    <property type="project" value="InterPro"/>
</dbReference>
<name>A0A645ABP0_9ZZZZ</name>
<evidence type="ECO:0000259" key="16">
    <source>
        <dbReference type="Pfam" id="PF00912"/>
    </source>
</evidence>
<keyword evidence="4" id="KW-0645">Protease</keyword>
<keyword evidence="11" id="KW-0511">Multifunctional enzyme</keyword>
<keyword evidence="10" id="KW-0472">Membrane</keyword>
<reference evidence="17" key="1">
    <citation type="submission" date="2019-08" db="EMBL/GenBank/DDBJ databases">
        <authorList>
            <person name="Kucharzyk K."/>
            <person name="Murdoch R.W."/>
            <person name="Higgins S."/>
            <person name="Loffler F."/>
        </authorList>
    </citation>
    <scope>NUCLEOTIDE SEQUENCE</scope>
</reference>
<evidence type="ECO:0000256" key="10">
    <source>
        <dbReference type="ARBA" id="ARBA00023136"/>
    </source>
</evidence>
<dbReference type="Pfam" id="PF00912">
    <property type="entry name" value="Transgly"/>
    <property type="match status" value="1"/>
</dbReference>
<protein>
    <recommendedName>
        <fullName evidence="13">peptidoglycan glycosyltransferase</fullName>
        <ecNumber evidence="13">2.4.99.28</ecNumber>
    </recommendedName>
</protein>
<evidence type="ECO:0000256" key="5">
    <source>
        <dbReference type="ARBA" id="ARBA00022676"/>
    </source>
</evidence>
<comment type="subcellular location">
    <subcellularLocation>
        <location evidence="1">Cell membrane</location>
    </subcellularLocation>
</comment>
<dbReference type="GO" id="GO:0004180">
    <property type="term" value="F:carboxypeptidase activity"/>
    <property type="evidence" value="ECO:0007669"/>
    <property type="project" value="UniProtKB-KW"/>
</dbReference>
<evidence type="ECO:0000256" key="7">
    <source>
        <dbReference type="ARBA" id="ARBA00022801"/>
    </source>
</evidence>
<keyword evidence="12" id="KW-0961">Cell wall biogenesis/degradation</keyword>
<dbReference type="GO" id="GO:0071555">
    <property type="term" value="P:cell wall organization"/>
    <property type="evidence" value="ECO:0007669"/>
    <property type="project" value="UniProtKB-KW"/>
</dbReference>
<keyword evidence="6" id="KW-0808">Transferase</keyword>
<dbReference type="GO" id="GO:0005886">
    <property type="term" value="C:plasma membrane"/>
    <property type="evidence" value="ECO:0007669"/>
    <property type="project" value="UniProtKB-SubCell"/>
</dbReference>
<evidence type="ECO:0000256" key="11">
    <source>
        <dbReference type="ARBA" id="ARBA00023268"/>
    </source>
</evidence>
<dbReference type="EC" id="2.4.99.28" evidence="13"/>
<dbReference type="SUPFAM" id="SSF56601">
    <property type="entry name" value="beta-lactamase/transpeptidase-like"/>
    <property type="match status" value="1"/>
</dbReference>
<proteinExistence type="predicted"/>
<dbReference type="GO" id="GO:0009252">
    <property type="term" value="P:peptidoglycan biosynthetic process"/>
    <property type="evidence" value="ECO:0007669"/>
    <property type="project" value="UniProtKB-KW"/>
</dbReference>
<keyword evidence="5" id="KW-0328">Glycosyltransferase</keyword>
<dbReference type="Gene3D" id="3.40.710.10">
    <property type="entry name" value="DD-peptidase/beta-lactamase superfamily"/>
    <property type="match status" value="1"/>
</dbReference>
<keyword evidence="2" id="KW-1003">Cell membrane</keyword>
<evidence type="ECO:0000313" key="17">
    <source>
        <dbReference type="EMBL" id="MPM50336.1"/>
    </source>
</evidence>